<gene>
    <name evidence="2" type="ORF">IPL58_10445</name>
</gene>
<evidence type="ECO:0000313" key="3">
    <source>
        <dbReference type="Proteomes" id="UP000886689"/>
    </source>
</evidence>
<sequence length="320" mass="33711">MKQRIFFTAIAATIAGLGSTPVFSQSGEAAQVIFTNDKLTVIDAKGIERTVKQGEFIQPGERVLTPPGVIGQIRLPDGTLLGARPGTDIKLEAILKTLGKNVLVLNEGNVRVINVEPPKGPKPMPMDVISPISTMQLTAGDGEAMHIKPGSKQNVESGTYNRLQFGTAVVRNDKGELPLPPMQPIFGAKLGVPLLPIAFLPISLVKFEPVLSNSVPSTLISPTLSISLVGDLKTASPTLSNSQFLPAGSTTQLLAGAKPVTGLDSFVGTTSPTAFNATSFLSNVNPVTQATASNLRMTSNQSGAIYRPIYKPPLKVIKLP</sequence>
<comment type="caution">
    <text evidence="2">The sequence shown here is derived from an EMBL/GenBank/DDBJ whole genome shotgun (WGS) entry which is preliminary data.</text>
</comment>
<evidence type="ECO:0000256" key="1">
    <source>
        <dbReference type="SAM" id="SignalP"/>
    </source>
</evidence>
<keyword evidence="1" id="KW-0732">Signal</keyword>
<evidence type="ECO:0000313" key="2">
    <source>
        <dbReference type="EMBL" id="MBK8524481.1"/>
    </source>
</evidence>
<accession>A0A9D7K504</accession>
<evidence type="ECO:0008006" key="4">
    <source>
        <dbReference type="Google" id="ProtNLM"/>
    </source>
</evidence>
<dbReference type="Proteomes" id="UP000886689">
    <property type="component" value="Unassembled WGS sequence"/>
</dbReference>
<name>A0A9D7K504_9PROT</name>
<proteinExistence type="predicted"/>
<dbReference type="AlphaFoldDB" id="A0A9D7K504"/>
<protein>
    <recommendedName>
        <fullName evidence="4">FecR protein domain-containing protein</fullName>
    </recommendedName>
</protein>
<dbReference type="EMBL" id="JADJUC010000010">
    <property type="protein sequence ID" value="MBK8524481.1"/>
    <property type="molecule type" value="Genomic_DNA"/>
</dbReference>
<feature type="signal peptide" evidence="1">
    <location>
        <begin position="1"/>
        <end position="24"/>
    </location>
</feature>
<feature type="chain" id="PRO_5038493215" description="FecR protein domain-containing protein" evidence="1">
    <location>
        <begin position="25"/>
        <end position="320"/>
    </location>
</feature>
<organism evidence="2 3">
    <name type="scientific">Candidatus Proximibacter danicus</name>
    <dbReference type="NCBI Taxonomy" id="2954365"/>
    <lineage>
        <taxon>Bacteria</taxon>
        <taxon>Pseudomonadati</taxon>
        <taxon>Pseudomonadota</taxon>
        <taxon>Betaproteobacteria</taxon>
        <taxon>Candidatus Proximibacter</taxon>
    </lineage>
</organism>
<reference evidence="2" key="1">
    <citation type="submission" date="2020-10" db="EMBL/GenBank/DDBJ databases">
        <title>Connecting structure to function with the recovery of over 1000 high-quality activated sludge metagenome-assembled genomes encoding full-length rRNA genes using long-read sequencing.</title>
        <authorList>
            <person name="Singleton C.M."/>
            <person name="Petriglieri F."/>
            <person name="Kristensen J.M."/>
            <person name="Kirkegaard R.H."/>
            <person name="Michaelsen T.Y."/>
            <person name="Andersen M.H."/>
            <person name="Karst S.M."/>
            <person name="Dueholm M.S."/>
            <person name="Nielsen P.H."/>
            <person name="Albertsen M."/>
        </authorList>
    </citation>
    <scope>NUCLEOTIDE SEQUENCE</scope>
    <source>
        <strain evidence="2">Hirt_18-Q3-R61-65_BATAC.395</strain>
    </source>
</reference>